<reference evidence="1 2" key="1">
    <citation type="submission" date="2017-04" db="EMBL/GenBank/DDBJ databases">
        <authorList>
            <person name="Afonso C.L."/>
            <person name="Miller P.J."/>
            <person name="Scott M.A."/>
            <person name="Spackman E."/>
            <person name="Goraichik I."/>
            <person name="Dimitrov K.M."/>
            <person name="Suarez D.L."/>
            <person name="Swayne D.E."/>
        </authorList>
    </citation>
    <scope>NUCLEOTIDE SEQUENCE [LARGE SCALE GENOMIC DNA]</scope>
    <source>
        <strain evidence="1 2">B5P</strain>
    </source>
</reference>
<protein>
    <submittedName>
        <fullName evidence="1">Uncharacterized protein</fullName>
    </submittedName>
</protein>
<name>A0A1X7MMY3_9HYPH</name>
<dbReference type="Proteomes" id="UP000193083">
    <property type="component" value="Unassembled WGS sequence"/>
</dbReference>
<dbReference type="OrthoDB" id="8093650at2"/>
<gene>
    <name evidence="1" type="ORF">SAMN02982922_0074</name>
</gene>
<evidence type="ECO:0000313" key="1">
    <source>
        <dbReference type="EMBL" id="SMH26192.1"/>
    </source>
</evidence>
<dbReference type="EMBL" id="FXBL01000002">
    <property type="protein sequence ID" value="SMH26192.1"/>
    <property type="molecule type" value="Genomic_DNA"/>
</dbReference>
<keyword evidence="2" id="KW-1185">Reference proteome</keyword>
<dbReference type="AlphaFoldDB" id="A0A1X7MMY3"/>
<accession>A0A1X7MMY3</accession>
<evidence type="ECO:0000313" key="2">
    <source>
        <dbReference type="Proteomes" id="UP000193083"/>
    </source>
</evidence>
<sequence>MRAVFVWASVVLASEAAAEPRVFYTAHFPDHTSIELSVMGYGVPQDGGYDFDVAIGLAELGADGALQFFDRSSHHARIRCAPPAYVRFGEHRFPMVTAAAPPDWKQDLWKAYCEVPSS</sequence>
<dbReference type="RefSeq" id="WP_139832105.1">
    <property type="nucleotide sequence ID" value="NZ_FXBL01000002.1"/>
</dbReference>
<organism evidence="1 2">
    <name type="scientific">Mesorhizobium australicum</name>
    <dbReference type="NCBI Taxonomy" id="536018"/>
    <lineage>
        <taxon>Bacteria</taxon>
        <taxon>Pseudomonadati</taxon>
        <taxon>Pseudomonadota</taxon>
        <taxon>Alphaproteobacteria</taxon>
        <taxon>Hyphomicrobiales</taxon>
        <taxon>Phyllobacteriaceae</taxon>
        <taxon>Mesorhizobium</taxon>
    </lineage>
</organism>
<proteinExistence type="predicted"/>